<gene>
    <name evidence="4" type="ORF">FC43_GL000798</name>
</gene>
<comment type="caution">
    <text evidence="4">The sequence shown here is derived from an EMBL/GenBank/DDBJ whole genome shotgun (WGS) entry which is preliminary data.</text>
</comment>
<dbReference type="EMBL" id="AZFK01000086">
    <property type="protein sequence ID" value="KRL87896.1"/>
    <property type="molecule type" value="Genomic_DNA"/>
</dbReference>
<dbReference type="PRINTS" id="PR01002">
    <property type="entry name" value="FLGFLGJ"/>
</dbReference>
<dbReference type="Proteomes" id="UP000050816">
    <property type="component" value="Unassembled WGS sequence"/>
</dbReference>
<dbReference type="Gene3D" id="1.10.530.10">
    <property type="match status" value="1"/>
</dbReference>
<evidence type="ECO:0000259" key="3">
    <source>
        <dbReference type="SMART" id="SM00047"/>
    </source>
</evidence>
<feature type="domain" description="Mannosyl-glycoprotein endo-beta-N-acetylglucosamidase-like" evidence="3">
    <location>
        <begin position="32"/>
        <end position="195"/>
    </location>
</feature>
<dbReference type="GO" id="GO:0004040">
    <property type="term" value="F:amidase activity"/>
    <property type="evidence" value="ECO:0007669"/>
    <property type="project" value="InterPro"/>
</dbReference>
<sequence length="199" mass="22103">MQKKTLVAILIGGLALIALAGLTVFLVNRPSQTPTRESHPADMTVKQFIKQIAPAAQAEQKKYHIPASIVIAQAGLESDWGRAKLAYKYNNLFGMKASGHQAKVRLATKETLNGHTKTVKQDFAVYDSWADSIQAHAKLILNGTVDNHDRFKGVTTAKDYQTAAWELQKNGYATDPAYANKLIYAIQKFKLDRYDHFAN</sequence>
<dbReference type="PANTHER" id="PTHR33308">
    <property type="entry name" value="PEPTIDOGLYCAN HYDROLASE FLGJ"/>
    <property type="match status" value="1"/>
</dbReference>
<evidence type="ECO:0000256" key="1">
    <source>
        <dbReference type="ARBA" id="ARBA00010266"/>
    </source>
</evidence>
<dbReference type="GeneID" id="82934460"/>
<dbReference type="SMART" id="SM00047">
    <property type="entry name" value="LYZ2"/>
    <property type="match status" value="1"/>
</dbReference>
<dbReference type="InterPro" id="IPR002901">
    <property type="entry name" value="MGlyc_endo_b_GlcNAc-like_dom"/>
</dbReference>
<protein>
    <submittedName>
        <fullName evidence="4">Mannosyl-glycoprotein endo-beta-N-acetylglucosamidase</fullName>
    </submittedName>
</protein>
<dbReference type="Pfam" id="PF01832">
    <property type="entry name" value="Glucosaminidase"/>
    <property type="match status" value="1"/>
</dbReference>
<dbReference type="InterPro" id="IPR051056">
    <property type="entry name" value="Glycosyl_Hydrolase_73"/>
</dbReference>
<evidence type="ECO:0000256" key="2">
    <source>
        <dbReference type="ARBA" id="ARBA00022801"/>
    </source>
</evidence>
<dbReference type="PANTHER" id="PTHR33308:SF9">
    <property type="entry name" value="PEPTIDOGLYCAN HYDROLASE FLGJ"/>
    <property type="match status" value="1"/>
</dbReference>
<reference evidence="4 5" key="1">
    <citation type="journal article" date="2015" name="Genome Announc.">
        <title>Expanding the biotechnology potential of lactobacilli through comparative genomics of 213 strains and associated genera.</title>
        <authorList>
            <person name="Sun Z."/>
            <person name="Harris H.M."/>
            <person name="McCann A."/>
            <person name="Guo C."/>
            <person name="Argimon S."/>
            <person name="Zhang W."/>
            <person name="Yang X."/>
            <person name="Jeffery I.B."/>
            <person name="Cooney J.C."/>
            <person name="Kagawa T.F."/>
            <person name="Liu W."/>
            <person name="Song Y."/>
            <person name="Salvetti E."/>
            <person name="Wrobel A."/>
            <person name="Rasinkangas P."/>
            <person name="Parkhill J."/>
            <person name="Rea M.C."/>
            <person name="O'Sullivan O."/>
            <person name="Ritari J."/>
            <person name="Douillard F.P."/>
            <person name="Paul Ross R."/>
            <person name="Yang R."/>
            <person name="Briner A.E."/>
            <person name="Felis G.E."/>
            <person name="de Vos W.M."/>
            <person name="Barrangou R."/>
            <person name="Klaenhammer T.R."/>
            <person name="Caufield P.W."/>
            <person name="Cui Y."/>
            <person name="Zhang H."/>
            <person name="O'Toole P.W."/>
        </authorList>
    </citation>
    <scope>NUCLEOTIDE SEQUENCE [LARGE SCALE GENOMIC DNA]</scope>
    <source>
        <strain evidence="4 5">DSM 15946</strain>
    </source>
</reference>
<proteinExistence type="inferred from homology"/>
<name>A0A0R1U9V6_9LACO</name>
<dbReference type="AlphaFoldDB" id="A0A0R1U9V6"/>
<organism evidence="4 5">
    <name type="scientific">Limosilactobacillus ingluviei DSM 15946</name>
    <dbReference type="NCBI Taxonomy" id="1423760"/>
    <lineage>
        <taxon>Bacteria</taxon>
        <taxon>Bacillati</taxon>
        <taxon>Bacillota</taxon>
        <taxon>Bacilli</taxon>
        <taxon>Lactobacillales</taxon>
        <taxon>Lactobacillaceae</taxon>
        <taxon>Limosilactobacillus</taxon>
    </lineage>
</organism>
<evidence type="ECO:0000313" key="4">
    <source>
        <dbReference type="EMBL" id="KRL87896.1"/>
    </source>
</evidence>
<dbReference type="Gene3D" id="4.10.80.30">
    <property type="entry name" value="DNA polymerase, domain 6"/>
    <property type="match status" value="1"/>
</dbReference>
<keyword evidence="2" id="KW-0378">Hydrolase</keyword>
<evidence type="ECO:0000313" key="5">
    <source>
        <dbReference type="Proteomes" id="UP000050816"/>
    </source>
</evidence>
<accession>A0A0R1U9V6</accession>
<dbReference type="RefSeq" id="WP_019206741.1">
    <property type="nucleotide sequence ID" value="NZ_AZFK01000086.1"/>
</dbReference>
<comment type="similarity">
    <text evidence="1">Belongs to the glycosyl hydrolase 73 family.</text>
</comment>
<dbReference type="PATRIC" id="fig|1423760.3.peg.819"/>